<dbReference type="EMBL" id="QXGF01001130">
    <property type="protein sequence ID" value="KAE8932331.1"/>
    <property type="molecule type" value="Genomic_DNA"/>
</dbReference>
<comment type="caution">
    <text evidence="1">The sequence shown here is derived from an EMBL/GenBank/DDBJ whole genome shotgun (WGS) entry which is preliminary data.</text>
</comment>
<evidence type="ECO:0000313" key="1">
    <source>
        <dbReference type="EMBL" id="KAE8932331.1"/>
    </source>
</evidence>
<sequence>MNVNAVHKNVPTLRTANNLHSTTRRLTPLGFPSPSIACQQLLAIVHQPRYQIPEALGLVSASCMPFVSSPE</sequence>
<reference evidence="4 5" key="1">
    <citation type="submission" date="2018-08" db="EMBL/GenBank/DDBJ databases">
        <title>Genomic investigation of the strawberry pathogen Phytophthora fragariae indicates pathogenicity is determined by transcriptional variation in three key races.</title>
        <authorList>
            <person name="Adams T.M."/>
            <person name="Armitage A.D."/>
            <person name="Sobczyk M.K."/>
            <person name="Bates H.J."/>
            <person name="Dunwell J.M."/>
            <person name="Nellist C.F."/>
            <person name="Harrison R.J."/>
        </authorList>
    </citation>
    <scope>NUCLEOTIDE SEQUENCE [LARGE SCALE GENOMIC DNA]</scope>
    <source>
        <strain evidence="3 5">A4</strain>
        <strain evidence="1 4">NOV-9</strain>
        <strain evidence="2 6">ONT-3</strain>
    </source>
</reference>
<dbReference type="Proteomes" id="UP000429523">
    <property type="component" value="Unassembled WGS sequence"/>
</dbReference>
<evidence type="ECO:0000313" key="6">
    <source>
        <dbReference type="Proteomes" id="UP000488956"/>
    </source>
</evidence>
<evidence type="ECO:0000313" key="2">
    <source>
        <dbReference type="EMBL" id="KAE9095409.1"/>
    </source>
</evidence>
<accession>A0A6A3EKA1</accession>
<dbReference type="Proteomes" id="UP000437068">
    <property type="component" value="Unassembled WGS sequence"/>
</dbReference>
<gene>
    <name evidence="3" type="ORF">PF001_g16630</name>
    <name evidence="1" type="ORF">PF009_g17632</name>
    <name evidence="2" type="ORF">PF010_g16707</name>
</gene>
<dbReference type="AlphaFoldDB" id="A0A6A3EKA1"/>
<name>A0A6A3EKA1_9STRA</name>
<dbReference type="EMBL" id="QXFX01001161">
    <property type="protein sequence ID" value="KAE9095409.1"/>
    <property type="molecule type" value="Genomic_DNA"/>
</dbReference>
<organism evidence="1 4">
    <name type="scientific">Phytophthora fragariae</name>
    <dbReference type="NCBI Taxonomy" id="53985"/>
    <lineage>
        <taxon>Eukaryota</taxon>
        <taxon>Sar</taxon>
        <taxon>Stramenopiles</taxon>
        <taxon>Oomycota</taxon>
        <taxon>Peronosporomycetes</taxon>
        <taxon>Peronosporales</taxon>
        <taxon>Peronosporaceae</taxon>
        <taxon>Phytophthora</taxon>
    </lineage>
</organism>
<dbReference type="Proteomes" id="UP000488956">
    <property type="component" value="Unassembled WGS sequence"/>
</dbReference>
<evidence type="ECO:0000313" key="3">
    <source>
        <dbReference type="EMBL" id="KAE9296927.1"/>
    </source>
</evidence>
<evidence type="ECO:0000313" key="4">
    <source>
        <dbReference type="Proteomes" id="UP000429523"/>
    </source>
</evidence>
<evidence type="ECO:0000313" key="5">
    <source>
        <dbReference type="Proteomes" id="UP000437068"/>
    </source>
</evidence>
<proteinExistence type="predicted"/>
<protein>
    <submittedName>
        <fullName evidence="1">Uncharacterized protein</fullName>
    </submittedName>
</protein>
<dbReference type="EMBL" id="QXGE01001153">
    <property type="protein sequence ID" value="KAE9296927.1"/>
    <property type="molecule type" value="Genomic_DNA"/>
</dbReference>